<feature type="chain" id="PRO_5039304687" description="Lipoprotein" evidence="1">
    <location>
        <begin position="21"/>
        <end position="125"/>
    </location>
</feature>
<gene>
    <name evidence="2" type="ORF">IPN75_07630</name>
</gene>
<dbReference type="PROSITE" id="PS51257">
    <property type="entry name" value="PROKAR_LIPOPROTEIN"/>
    <property type="match status" value="1"/>
</dbReference>
<keyword evidence="1" id="KW-0732">Signal</keyword>
<sequence length="125" mass="13403">MHIPRVFLALALSLTIAACAPDAWRPDSPYEAFLNQVQNKCWNLDLGGREINSLLNPPGNAGTGPYFLDLTSRFFNGTISRDNYVDALSASYNTSPDSPGIRCILQQMPAPGSAPALAVPPAISQ</sequence>
<reference evidence="2" key="1">
    <citation type="submission" date="2020-10" db="EMBL/GenBank/DDBJ databases">
        <title>Connecting structure to function with the recovery of over 1000 high-quality activated sludge metagenome-assembled genomes encoding full-length rRNA genes using long-read sequencing.</title>
        <authorList>
            <person name="Singleton C.M."/>
            <person name="Petriglieri F."/>
            <person name="Kristensen J.M."/>
            <person name="Kirkegaard R.H."/>
            <person name="Michaelsen T.Y."/>
            <person name="Andersen M.H."/>
            <person name="Karst S.M."/>
            <person name="Dueholm M.S."/>
            <person name="Nielsen P.H."/>
            <person name="Albertsen M."/>
        </authorList>
    </citation>
    <scope>NUCLEOTIDE SEQUENCE</scope>
    <source>
        <strain evidence="2">OdNE_18-Q3-R46-58_BAT3C.305</strain>
    </source>
</reference>
<evidence type="ECO:0008006" key="4">
    <source>
        <dbReference type="Google" id="ProtNLM"/>
    </source>
</evidence>
<protein>
    <recommendedName>
        <fullName evidence="4">Lipoprotein</fullName>
    </recommendedName>
</protein>
<evidence type="ECO:0000313" key="2">
    <source>
        <dbReference type="EMBL" id="MBK8890276.1"/>
    </source>
</evidence>
<dbReference type="EMBL" id="JADKBR010000005">
    <property type="protein sequence ID" value="MBK8890276.1"/>
    <property type="molecule type" value="Genomic_DNA"/>
</dbReference>
<evidence type="ECO:0000256" key="1">
    <source>
        <dbReference type="SAM" id="SignalP"/>
    </source>
</evidence>
<dbReference type="Proteomes" id="UP000808146">
    <property type="component" value="Unassembled WGS sequence"/>
</dbReference>
<evidence type="ECO:0000313" key="3">
    <source>
        <dbReference type="Proteomes" id="UP000808146"/>
    </source>
</evidence>
<organism evidence="2 3">
    <name type="scientific">Candidatus Dechloromonas phosphorivorans</name>
    <dbReference type="NCBI Taxonomy" id="2899244"/>
    <lineage>
        <taxon>Bacteria</taxon>
        <taxon>Pseudomonadati</taxon>
        <taxon>Pseudomonadota</taxon>
        <taxon>Betaproteobacteria</taxon>
        <taxon>Rhodocyclales</taxon>
        <taxon>Azonexaceae</taxon>
        <taxon>Dechloromonas</taxon>
    </lineage>
</organism>
<accession>A0A9D7LLN7</accession>
<feature type="signal peptide" evidence="1">
    <location>
        <begin position="1"/>
        <end position="20"/>
    </location>
</feature>
<comment type="caution">
    <text evidence="2">The sequence shown here is derived from an EMBL/GenBank/DDBJ whole genome shotgun (WGS) entry which is preliminary data.</text>
</comment>
<proteinExistence type="predicted"/>
<name>A0A9D7LLN7_9RHOO</name>
<dbReference type="AlphaFoldDB" id="A0A9D7LLN7"/>